<evidence type="ECO:0000256" key="15">
    <source>
        <dbReference type="PIRSR" id="PIRSR000724-2"/>
    </source>
</evidence>
<keyword evidence="11 13" id="KW-0067">ATP-binding</keyword>
<evidence type="ECO:0000256" key="12">
    <source>
        <dbReference type="ARBA" id="ARBA00023152"/>
    </source>
</evidence>
<dbReference type="Gene3D" id="3.40.50.1260">
    <property type="entry name" value="Phosphoglycerate kinase, N-terminal domain"/>
    <property type="match status" value="2"/>
</dbReference>
<dbReference type="HAMAP" id="MF_00145">
    <property type="entry name" value="Phosphoglyc_kinase"/>
    <property type="match status" value="1"/>
</dbReference>
<comment type="subcellular location">
    <subcellularLocation>
        <location evidence="13">Cytoplasm</location>
    </subcellularLocation>
</comment>
<sequence>MAWKTLDDMDLNGKRVLTRVDINVPMEDGKVTDATRIMRIVPTIKDILAKGGSPILLAHFGRPKGKPVPEMSLSPLVPELADAFGTEVTFIERPSRDAIDALPADAVVLVENTRFTPMEEANDPQMAGFLATLGDVYCNDAFSAAHRAHASTEGVAKLLPNCAGRLMQAELSALEGALATPQRPVVAVVGGAKVSTKLELLGNLVAKVDHLVIGGGMANTFLAAQGIAVGNSLCEHDLADTAREILSKAETAGCEIVLPADLVVAREFKAGADNETVAQDACPEDAMILDAGPASVAKIATILENAKTLIWNGPLGAFEIEPFNAATNAAAAKAAELSKAGQLISVAGGGDTVAALNGAGAADDFTYISTAGGAFLEWMEGKTLPGVAALEG</sequence>
<dbReference type="RefSeq" id="WP_058315881.1">
    <property type="nucleotide sequence ID" value="NZ_CYTO01000024.1"/>
</dbReference>
<feature type="binding site" evidence="13 15">
    <location>
        <position position="197"/>
    </location>
    <ligand>
        <name>ATP</name>
        <dbReference type="ChEBI" id="CHEBI:30616"/>
    </ligand>
</feature>
<proteinExistence type="inferred from homology"/>
<gene>
    <name evidence="13 17" type="primary">pgk</name>
    <name evidence="17" type="ORF">TA5114_02774</name>
</gene>
<dbReference type="FunFam" id="3.40.50.1260:FF:000006">
    <property type="entry name" value="Phosphoglycerate kinase"/>
    <property type="match status" value="1"/>
</dbReference>
<evidence type="ECO:0000256" key="16">
    <source>
        <dbReference type="RuleBase" id="RU000532"/>
    </source>
</evidence>
<name>A0A0P1ITQ2_9RHOB</name>
<dbReference type="GO" id="GO:0004618">
    <property type="term" value="F:phosphoglycerate kinase activity"/>
    <property type="evidence" value="ECO:0007669"/>
    <property type="project" value="UniProtKB-UniRule"/>
</dbReference>
<feature type="binding site" evidence="13 15">
    <location>
        <begin position="349"/>
        <end position="352"/>
    </location>
    <ligand>
        <name>ATP</name>
        <dbReference type="ChEBI" id="CHEBI:30616"/>
    </ligand>
</feature>
<evidence type="ECO:0000256" key="4">
    <source>
        <dbReference type="ARBA" id="ARBA00011245"/>
    </source>
</evidence>
<keyword evidence="8 13" id="KW-0808">Transferase</keyword>
<dbReference type="PRINTS" id="PR00477">
    <property type="entry name" value="PHGLYCKINASE"/>
</dbReference>
<dbReference type="GO" id="GO:0043531">
    <property type="term" value="F:ADP binding"/>
    <property type="evidence" value="ECO:0007669"/>
    <property type="project" value="TreeGrafter"/>
</dbReference>
<feature type="binding site" evidence="13">
    <location>
        <position position="36"/>
    </location>
    <ligand>
        <name>substrate</name>
    </ligand>
</feature>
<protein>
    <recommendedName>
        <fullName evidence="6 13">Phosphoglycerate kinase</fullName>
        <ecNumber evidence="5 13">2.7.2.3</ecNumber>
    </recommendedName>
</protein>
<evidence type="ECO:0000256" key="5">
    <source>
        <dbReference type="ARBA" id="ARBA00013061"/>
    </source>
</evidence>
<dbReference type="PANTHER" id="PTHR11406">
    <property type="entry name" value="PHOSPHOGLYCERATE KINASE"/>
    <property type="match status" value="1"/>
</dbReference>
<evidence type="ECO:0000256" key="3">
    <source>
        <dbReference type="ARBA" id="ARBA00008982"/>
    </source>
</evidence>
<comment type="caution">
    <text evidence="13">Lacks conserved residue(s) required for the propagation of feature annotation.</text>
</comment>
<evidence type="ECO:0000256" key="10">
    <source>
        <dbReference type="ARBA" id="ARBA00022777"/>
    </source>
</evidence>
<accession>A0A0P1ITQ2</accession>
<dbReference type="STRING" id="1715691.TA5113_03229"/>
<dbReference type="GO" id="GO:0005524">
    <property type="term" value="F:ATP binding"/>
    <property type="evidence" value="ECO:0007669"/>
    <property type="project" value="UniProtKB-KW"/>
</dbReference>
<feature type="binding site" evidence="13 15">
    <location>
        <position position="319"/>
    </location>
    <ligand>
        <name>ATP</name>
        <dbReference type="ChEBI" id="CHEBI:30616"/>
    </ligand>
</feature>
<dbReference type="FunFam" id="3.40.50.1260:FF:000031">
    <property type="entry name" value="Phosphoglycerate kinase 1"/>
    <property type="match status" value="1"/>
</dbReference>
<keyword evidence="7 13" id="KW-0963">Cytoplasm</keyword>
<organism evidence="17 18">
    <name type="scientific">Cognatishimia activa</name>
    <dbReference type="NCBI Taxonomy" id="1715691"/>
    <lineage>
        <taxon>Bacteria</taxon>
        <taxon>Pseudomonadati</taxon>
        <taxon>Pseudomonadota</taxon>
        <taxon>Alphaproteobacteria</taxon>
        <taxon>Rhodobacterales</taxon>
        <taxon>Paracoccaceae</taxon>
        <taxon>Cognatishimia</taxon>
    </lineage>
</organism>
<evidence type="ECO:0000313" key="17">
    <source>
        <dbReference type="EMBL" id="CUK26955.1"/>
    </source>
</evidence>
<reference evidence="18" key="1">
    <citation type="submission" date="2015-09" db="EMBL/GenBank/DDBJ databases">
        <authorList>
            <person name="Rodrigo-Torres Lidia"/>
            <person name="Arahal R.David."/>
        </authorList>
    </citation>
    <scope>NUCLEOTIDE SEQUENCE [LARGE SCALE GENOMIC DNA]</scope>
    <source>
        <strain evidence="18">CECT 5114</strain>
    </source>
</reference>
<dbReference type="PIRSF" id="PIRSF000724">
    <property type="entry name" value="Pgk"/>
    <property type="match status" value="1"/>
</dbReference>
<dbReference type="InterPro" id="IPR036043">
    <property type="entry name" value="Phosphoglycerate_kinase_sf"/>
</dbReference>
<evidence type="ECO:0000313" key="18">
    <source>
        <dbReference type="Proteomes" id="UP000051184"/>
    </source>
</evidence>
<dbReference type="GO" id="GO:0006094">
    <property type="term" value="P:gluconeogenesis"/>
    <property type="evidence" value="ECO:0007669"/>
    <property type="project" value="TreeGrafter"/>
</dbReference>
<dbReference type="AlphaFoldDB" id="A0A0P1ITQ2"/>
<dbReference type="Pfam" id="PF00162">
    <property type="entry name" value="PGK"/>
    <property type="match status" value="1"/>
</dbReference>
<dbReference type="InterPro" id="IPR015824">
    <property type="entry name" value="Phosphoglycerate_kinase_N"/>
</dbReference>
<evidence type="ECO:0000256" key="7">
    <source>
        <dbReference type="ARBA" id="ARBA00022490"/>
    </source>
</evidence>
<keyword evidence="12 13" id="KW-0324">Glycolysis</keyword>
<dbReference type="GO" id="GO:0006096">
    <property type="term" value="P:glycolytic process"/>
    <property type="evidence" value="ECO:0007669"/>
    <property type="project" value="UniProtKB-UniRule"/>
</dbReference>
<feature type="binding site" evidence="14">
    <location>
        <position position="147"/>
    </location>
    <ligand>
        <name>(2R)-3-phosphoglycerate</name>
        <dbReference type="ChEBI" id="CHEBI:58272"/>
    </ligand>
</feature>
<dbReference type="GO" id="GO:0005829">
    <property type="term" value="C:cytosol"/>
    <property type="evidence" value="ECO:0007669"/>
    <property type="project" value="TreeGrafter"/>
</dbReference>
<keyword evidence="9 13" id="KW-0547">Nucleotide-binding</keyword>
<evidence type="ECO:0000256" key="2">
    <source>
        <dbReference type="ARBA" id="ARBA00004838"/>
    </source>
</evidence>
<feature type="binding site" evidence="13 14">
    <location>
        <begin position="59"/>
        <end position="62"/>
    </location>
    <ligand>
        <name>substrate</name>
    </ligand>
</feature>
<feature type="binding site" evidence="14">
    <location>
        <position position="36"/>
    </location>
    <ligand>
        <name>(2R)-3-phosphoglycerate</name>
        <dbReference type="ChEBI" id="CHEBI:58272"/>
    </ligand>
</feature>
<evidence type="ECO:0000256" key="8">
    <source>
        <dbReference type="ARBA" id="ARBA00022679"/>
    </source>
</evidence>
<comment type="catalytic activity">
    <reaction evidence="1 13 16">
        <text>(2R)-3-phosphoglycerate + ATP = (2R)-3-phospho-glyceroyl phosphate + ADP</text>
        <dbReference type="Rhea" id="RHEA:14801"/>
        <dbReference type="ChEBI" id="CHEBI:30616"/>
        <dbReference type="ChEBI" id="CHEBI:57604"/>
        <dbReference type="ChEBI" id="CHEBI:58272"/>
        <dbReference type="ChEBI" id="CHEBI:456216"/>
        <dbReference type="EC" id="2.7.2.3"/>
    </reaction>
</comment>
<dbReference type="InterPro" id="IPR001576">
    <property type="entry name" value="Phosphoglycerate_kinase"/>
</dbReference>
<dbReference type="EMBL" id="CYUE01000021">
    <property type="protein sequence ID" value="CUK26955.1"/>
    <property type="molecule type" value="Genomic_DNA"/>
</dbReference>
<dbReference type="OrthoDB" id="9808460at2"/>
<evidence type="ECO:0000256" key="11">
    <source>
        <dbReference type="ARBA" id="ARBA00022840"/>
    </source>
</evidence>
<keyword evidence="10 13" id="KW-0418">Kinase</keyword>
<evidence type="ECO:0000256" key="13">
    <source>
        <dbReference type="HAMAP-Rule" id="MF_00145"/>
    </source>
</evidence>
<evidence type="ECO:0000256" key="9">
    <source>
        <dbReference type="ARBA" id="ARBA00022741"/>
    </source>
</evidence>
<evidence type="ECO:0000256" key="1">
    <source>
        <dbReference type="ARBA" id="ARBA00000642"/>
    </source>
</evidence>
<keyword evidence="18" id="KW-1185">Reference proteome</keyword>
<dbReference type="SUPFAM" id="SSF53748">
    <property type="entry name" value="Phosphoglycerate kinase"/>
    <property type="match status" value="1"/>
</dbReference>
<evidence type="ECO:0000256" key="14">
    <source>
        <dbReference type="PIRSR" id="PIRSR000724-1"/>
    </source>
</evidence>
<dbReference type="PANTHER" id="PTHR11406:SF23">
    <property type="entry name" value="PHOSPHOGLYCERATE KINASE 1, CHLOROPLASTIC-RELATED"/>
    <property type="match status" value="1"/>
</dbReference>
<dbReference type="EC" id="2.7.2.3" evidence="5 13"/>
<evidence type="ECO:0000256" key="6">
    <source>
        <dbReference type="ARBA" id="ARBA00016471"/>
    </source>
</evidence>
<dbReference type="Proteomes" id="UP000051184">
    <property type="component" value="Unassembled WGS sequence"/>
</dbReference>
<feature type="binding site" evidence="13">
    <location>
        <position position="114"/>
    </location>
    <ligand>
        <name>substrate</name>
    </ligand>
</feature>
<feature type="binding site" evidence="13 14">
    <location>
        <begin position="21"/>
        <end position="23"/>
    </location>
    <ligand>
        <name>substrate</name>
    </ligand>
</feature>
<feature type="binding site" evidence="14">
    <location>
        <position position="114"/>
    </location>
    <ligand>
        <name>(2R)-3-phosphoglycerate</name>
        <dbReference type="ChEBI" id="CHEBI:58272"/>
    </ligand>
</feature>
<comment type="pathway">
    <text evidence="2 13">Carbohydrate degradation; glycolysis; pyruvate from D-glyceraldehyde 3-phosphate: step 2/5.</text>
</comment>
<dbReference type="UniPathway" id="UPA00109">
    <property type="reaction ID" value="UER00185"/>
</dbReference>
<comment type="subunit">
    <text evidence="4 13">Monomer.</text>
</comment>
<comment type="similarity">
    <text evidence="3 13 16">Belongs to the phosphoglycerate kinase family.</text>
</comment>
<feature type="binding site" evidence="13">
    <location>
        <position position="147"/>
    </location>
    <ligand>
        <name>substrate</name>
    </ligand>
</feature>